<keyword evidence="1" id="KW-0732">Signal</keyword>
<dbReference type="Pfam" id="PF18013">
    <property type="entry name" value="Phage_lysozyme2"/>
    <property type="match status" value="1"/>
</dbReference>
<sequence length="202" mass="20642">MFRSGKARIAILAATAAGALALAGTAAPAYAGTGQGTTVTAGSGSHGGMSPNNSPVAPSVITQNEQAAFNYFVGKGLTAEQSAGIIGNLDQESGMDPTIWQYGGGPGRGIAQWSAGGRWDTDPGDNVAEFAAGGNVYDLTLQLNFIWFELTSFPGYGLGDLQAAGTIDDAVLAFQDKYEICGACNSTNRINFAHAAYDAYAG</sequence>
<dbReference type="KEGG" id="atl:Athai_40930"/>
<evidence type="ECO:0000313" key="4">
    <source>
        <dbReference type="Proteomes" id="UP000611640"/>
    </source>
</evidence>
<dbReference type="Gene3D" id="1.10.530.10">
    <property type="match status" value="1"/>
</dbReference>
<name>A0A7R7DS13_9ACTN</name>
<evidence type="ECO:0000313" key="3">
    <source>
        <dbReference type="EMBL" id="BCJ36590.1"/>
    </source>
</evidence>
<reference evidence="3 4" key="1">
    <citation type="submission" date="2020-08" db="EMBL/GenBank/DDBJ databases">
        <title>Whole genome shotgun sequence of Actinocatenispora thailandica NBRC 105041.</title>
        <authorList>
            <person name="Komaki H."/>
            <person name="Tamura T."/>
        </authorList>
    </citation>
    <scope>NUCLEOTIDE SEQUENCE [LARGE SCALE GENOMIC DNA]</scope>
    <source>
        <strain evidence="3 4">NBRC 105041</strain>
    </source>
</reference>
<feature type="domain" description="Phage tail lysozyme" evidence="2">
    <location>
        <begin position="64"/>
        <end position="200"/>
    </location>
</feature>
<evidence type="ECO:0000256" key="1">
    <source>
        <dbReference type="SAM" id="SignalP"/>
    </source>
</evidence>
<protein>
    <recommendedName>
        <fullName evidence="2">Phage tail lysozyme domain-containing protein</fullName>
    </recommendedName>
</protein>
<gene>
    <name evidence="3" type="ORF">Athai_40930</name>
</gene>
<dbReference type="EMBL" id="AP023355">
    <property type="protein sequence ID" value="BCJ36590.1"/>
    <property type="molecule type" value="Genomic_DNA"/>
</dbReference>
<accession>A0A7R7DS13</accession>
<dbReference type="Proteomes" id="UP000611640">
    <property type="component" value="Chromosome"/>
</dbReference>
<feature type="signal peptide" evidence="1">
    <location>
        <begin position="1"/>
        <end position="31"/>
    </location>
</feature>
<organism evidence="3 4">
    <name type="scientific">Actinocatenispora thailandica</name>
    <dbReference type="NCBI Taxonomy" id="227318"/>
    <lineage>
        <taxon>Bacteria</taxon>
        <taxon>Bacillati</taxon>
        <taxon>Actinomycetota</taxon>
        <taxon>Actinomycetes</taxon>
        <taxon>Micromonosporales</taxon>
        <taxon>Micromonosporaceae</taxon>
        <taxon>Actinocatenispora</taxon>
    </lineage>
</organism>
<dbReference type="AlphaFoldDB" id="A0A7R7DS13"/>
<keyword evidence="4" id="KW-1185">Reference proteome</keyword>
<evidence type="ECO:0000259" key="2">
    <source>
        <dbReference type="Pfam" id="PF18013"/>
    </source>
</evidence>
<proteinExistence type="predicted"/>
<feature type="chain" id="PRO_5030707927" description="Phage tail lysozyme domain-containing protein" evidence="1">
    <location>
        <begin position="32"/>
        <end position="202"/>
    </location>
</feature>
<dbReference type="RefSeq" id="WP_203962941.1">
    <property type="nucleotide sequence ID" value="NZ_AP023355.1"/>
</dbReference>
<dbReference type="InterPro" id="IPR041219">
    <property type="entry name" value="Phage_lysozyme2"/>
</dbReference>